<evidence type="ECO:0000256" key="3">
    <source>
        <dbReference type="ARBA" id="ARBA00023163"/>
    </source>
</evidence>
<dbReference type="Pfam" id="PF07702">
    <property type="entry name" value="UTRA"/>
    <property type="match status" value="1"/>
</dbReference>
<keyword evidence="2" id="KW-0238">DNA-binding</keyword>
<dbReference type="GO" id="GO:0003677">
    <property type="term" value="F:DNA binding"/>
    <property type="evidence" value="ECO:0007669"/>
    <property type="project" value="UniProtKB-KW"/>
</dbReference>
<evidence type="ECO:0000256" key="1">
    <source>
        <dbReference type="ARBA" id="ARBA00023015"/>
    </source>
</evidence>
<evidence type="ECO:0000313" key="6">
    <source>
        <dbReference type="Proteomes" id="UP001055025"/>
    </source>
</evidence>
<dbReference type="EMBL" id="BQKC01000001">
    <property type="protein sequence ID" value="GJM55872.1"/>
    <property type="molecule type" value="Genomic_DNA"/>
</dbReference>
<dbReference type="InterPro" id="IPR011663">
    <property type="entry name" value="UTRA"/>
</dbReference>
<name>A0AAV5B3M5_9ACTN</name>
<sequence length="258" mass="27615">MDTLEALVAAVDPTAAQPLYKQIAQALRALVTEGVLAPDDPLPTEKEICRALGVGRSTVRAALSSLVDEGMVTRRAGKGTFVAPATMRRTLNSLYDFSGVVRAAGMEPANQVLSFSTERPDQPVADALGLPAGEDVFRVERLRMADDVVMSLETSYLPCRLFPGLAEADVTGSLYAALAGGWGVEAAQATEIYESVLLGRREAELLGRAYRSAAFRITRTAADGRGRPFEMSHVVAPGDHTRFSVHLKRDGVSWGPAE</sequence>
<dbReference type="Pfam" id="PF00392">
    <property type="entry name" value="GntR"/>
    <property type="match status" value="1"/>
</dbReference>
<organism evidence="5 6">
    <name type="scientific">Granulimonas faecalis</name>
    <dbReference type="NCBI Taxonomy" id="2894155"/>
    <lineage>
        <taxon>Bacteria</taxon>
        <taxon>Bacillati</taxon>
        <taxon>Actinomycetota</taxon>
        <taxon>Coriobacteriia</taxon>
        <taxon>Coriobacteriales</taxon>
        <taxon>Kribbibacteriaceae</taxon>
        <taxon>Granulimonas</taxon>
    </lineage>
</organism>
<dbReference type="SUPFAM" id="SSF64288">
    <property type="entry name" value="Chorismate lyase-like"/>
    <property type="match status" value="1"/>
</dbReference>
<dbReference type="SMART" id="SM00345">
    <property type="entry name" value="HTH_GNTR"/>
    <property type="match status" value="1"/>
</dbReference>
<dbReference type="Gene3D" id="1.10.10.10">
    <property type="entry name" value="Winged helix-like DNA-binding domain superfamily/Winged helix DNA-binding domain"/>
    <property type="match status" value="1"/>
</dbReference>
<proteinExistence type="predicted"/>
<dbReference type="SMART" id="SM00866">
    <property type="entry name" value="UTRA"/>
    <property type="match status" value="1"/>
</dbReference>
<dbReference type="SUPFAM" id="SSF46785">
    <property type="entry name" value="Winged helix' DNA-binding domain"/>
    <property type="match status" value="1"/>
</dbReference>
<dbReference type="CDD" id="cd07377">
    <property type="entry name" value="WHTH_GntR"/>
    <property type="match status" value="1"/>
</dbReference>
<dbReference type="InterPro" id="IPR036388">
    <property type="entry name" value="WH-like_DNA-bd_sf"/>
</dbReference>
<evidence type="ECO:0000256" key="2">
    <source>
        <dbReference type="ARBA" id="ARBA00023125"/>
    </source>
</evidence>
<evidence type="ECO:0000259" key="4">
    <source>
        <dbReference type="PROSITE" id="PS50949"/>
    </source>
</evidence>
<keyword evidence="1" id="KW-0805">Transcription regulation</keyword>
<dbReference type="GO" id="GO:0045892">
    <property type="term" value="P:negative regulation of DNA-templated transcription"/>
    <property type="evidence" value="ECO:0007669"/>
    <property type="project" value="TreeGrafter"/>
</dbReference>
<dbReference type="GO" id="GO:0003700">
    <property type="term" value="F:DNA-binding transcription factor activity"/>
    <property type="evidence" value="ECO:0007669"/>
    <property type="project" value="InterPro"/>
</dbReference>
<dbReference type="AlphaFoldDB" id="A0AAV5B3M5"/>
<feature type="domain" description="HTH gntR-type" evidence="4">
    <location>
        <begin position="17"/>
        <end position="85"/>
    </location>
</feature>
<keyword evidence="6" id="KW-1185">Reference proteome</keyword>
<dbReference type="Gene3D" id="3.40.1410.10">
    <property type="entry name" value="Chorismate lyase-like"/>
    <property type="match status" value="1"/>
</dbReference>
<reference evidence="5" key="1">
    <citation type="journal article" date="2022" name="Int. J. Syst. Evol. Microbiol.">
        <title>Granulimonas faecalis gen. nov., sp. nov., and Leptogranulimonas caecicola gen. nov., sp. nov., novel lactate-producing Atopobiaceae bacteria isolated from mouse intestines, and an emended description of the family Atopobiaceae.</title>
        <authorList>
            <person name="Morinaga K."/>
            <person name="Kusada H."/>
            <person name="Sakamoto S."/>
            <person name="Murakami T."/>
            <person name="Toyoda A."/>
            <person name="Mori H."/>
            <person name="Meng X.Y."/>
            <person name="Takashino M."/>
            <person name="Murotomi K."/>
            <person name="Tamaki H."/>
        </authorList>
    </citation>
    <scope>NUCLEOTIDE SEQUENCE</scope>
    <source>
        <strain evidence="5">OPF53</strain>
    </source>
</reference>
<dbReference type="Proteomes" id="UP001055025">
    <property type="component" value="Unassembled WGS sequence"/>
</dbReference>
<comment type="caution">
    <text evidence="5">The sequence shown here is derived from an EMBL/GenBank/DDBJ whole genome shotgun (WGS) entry which is preliminary data.</text>
</comment>
<dbReference type="PANTHER" id="PTHR44846:SF1">
    <property type="entry name" value="MANNOSYL-D-GLYCERATE TRANSPORT_METABOLISM SYSTEM REPRESSOR MNGR-RELATED"/>
    <property type="match status" value="1"/>
</dbReference>
<protein>
    <submittedName>
        <fullName evidence="5">HTH-type transcriptional repressor DasR</fullName>
    </submittedName>
</protein>
<dbReference type="PRINTS" id="PR00035">
    <property type="entry name" value="HTHGNTR"/>
</dbReference>
<dbReference type="PANTHER" id="PTHR44846">
    <property type="entry name" value="MANNOSYL-D-GLYCERATE TRANSPORT/METABOLISM SYSTEM REPRESSOR MNGR-RELATED"/>
    <property type="match status" value="1"/>
</dbReference>
<keyword evidence="3" id="KW-0804">Transcription</keyword>
<evidence type="ECO:0000313" key="5">
    <source>
        <dbReference type="EMBL" id="GJM55872.1"/>
    </source>
</evidence>
<dbReference type="InterPro" id="IPR036390">
    <property type="entry name" value="WH_DNA-bd_sf"/>
</dbReference>
<dbReference type="InterPro" id="IPR000524">
    <property type="entry name" value="Tscrpt_reg_HTH_GntR"/>
</dbReference>
<gene>
    <name evidence="5" type="primary">dasR</name>
    <name evidence="5" type="ORF">ATOP_15270</name>
</gene>
<dbReference type="InterPro" id="IPR028978">
    <property type="entry name" value="Chorismate_lyase_/UTRA_dom_sf"/>
</dbReference>
<accession>A0AAV5B3M5</accession>
<dbReference type="InterPro" id="IPR050679">
    <property type="entry name" value="Bact_HTH_transcr_reg"/>
</dbReference>
<dbReference type="PROSITE" id="PS50949">
    <property type="entry name" value="HTH_GNTR"/>
    <property type="match status" value="1"/>
</dbReference>